<dbReference type="InterPro" id="IPR051604">
    <property type="entry name" value="Ergot_Alk_Oxidoreductase"/>
</dbReference>
<reference evidence="2 3" key="1">
    <citation type="submission" date="2020-02" db="EMBL/GenBank/DDBJ databases">
        <title>Whole-genome analyses of novel actinobacteria.</title>
        <authorList>
            <person name="Sahin N."/>
            <person name="Tokatli A."/>
        </authorList>
    </citation>
    <scope>NUCLEOTIDE SEQUENCE [LARGE SCALE GENOMIC DNA]</scope>
    <source>
        <strain evidence="2 3">YC504</strain>
    </source>
</reference>
<gene>
    <name evidence="2" type="ORF">G6045_16415</name>
</gene>
<dbReference type="Gene3D" id="3.90.25.10">
    <property type="entry name" value="UDP-galactose 4-epimerase, domain 1"/>
    <property type="match status" value="1"/>
</dbReference>
<dbReference type="InterPro" id="IPR016040">
    <property type="entry name" value="NAD(P)-bd_dom"/>
</dbReference>
<name>A0A6G4XKS6_9ACTN</name>
<keyword evidence="3" id="KW-1185">Reference proteome</keyword>
<dbReference type="EMBL" id="JAAKZW010000058">
    <property type="protein sequence ID" value="NGO77231.1"/>
    <property type="molecule type" value="Genomic_DNA"/>
</dbReference>
<dbReference type="Pfam" id="PF13460">
    <property type="entry name" value="NAD_binding_10"/>
    <property type="match status" value="1"/>
</dbReference>
<dbReference type="PANTHER" id="PTHR43162">
    <property type="match status" value="1"/>
</dbReference>
<protein>
    <submittedName>
        <fullName evidence="2">NAD(P)H-binding protein</fullName>
    </submittedName>
</protein>
<evidence type="ECO:0000313" key="2">
    <source>
        <dbReference type="EMBL" id="NGO77231.1"/>
    </source>
</evidence>
<dbReference type="RefSeq" id="WP_165332698.1">
    <property type="nucleotide sequence ID" value="NZ_JAAKZW010000058.1"/>
</dbReference>
<sequence>MRNHFRHVEAGQAITLVLGGTGKTGSRVVTRLRELGLPVRVGSRSVDPPFDWADRSTWGPALTDVAAVYVTYYPDLATPGAPEAVGAFADLAVRSGARRLVMLSGRGEPEAEAAEKLLRASGADWTILRAAWFSQNFSENYLLEPVQAGEVVLPAGDVPEPFVDVDDIADVATATLTRDGHSGQIYDLTGPRLLTMADAVAEIGAAAGRTISFVPVPAGDYAAALAAEGVPGEVVELMFYLFTIVLDGRNAHLGDGVQQVLGRPARDFSDYARDTAATGIWTQKGAV</sequence>
<proteinExistence type="predicted"/>
<feature type="domain" description="NAD(P)-binding" evidence="1">
    <location>
        <begin position="19"/>
        <end position="177"/>
    </location>
</feature>
<dbReference type="Gene3D" id="3.40.50.720">
    <property type="entry name" value="NAD(P)-binding Rossmann-like Domain"/>
    <property type="match status" value="1"/>
</dbReference>
<evidence type="ECO:0000313" key="3">
    <source>
        <dbReference type="Proteomes" id="UP000481109"/>
    </source>
</evidence>
<accession>A0A6G4XKS6</accession>
<organism evidence="2 3">
    <name type="scientific">Streptomyces mesophilus</name>
    <dbReference type="NCBI Taxonomy" id="1775132"/>
    <lineage>
        <taxon>Bacteria</taxon>
        <taxon>Bacillati</taxon>
        <taxon>Actinomycetota</taxon>
        <taxon>Actinomycetes</taxon>
        <taxon>Kitasatosporales</taxon>
        <taxon>Streptomycetaceae</taxon>
        <taxon>Streptomyces</taxon>
    </lineage>
</organism>
<dbReference type="Proteomes" id="UP000481109">
    <property type="component" value="Unassembled WGS sequence"/>
</dbReference>
<dbReference type="AlphaFoldDB" id="A0A6G4XKS6"/>
<evidence type="ECO:0000259" key="1">
    <source>
        <dbReference type="Pfam" id="PF13460"/>
    </source>
</evidence>
<dbReference type="InterPro" id="IPR036291">
    <property type="entry name" value="NAD(P)-bd_dom_sf"/>
</dbReference>
<comment type="caution">
    <text evidence="2">The sequence shown here is derived from an EMBL/GenBank/DDBJ whole genome shotgun (WGS) entry which is preliminary data.</text>
</comment>
<dbReference type="SUPFAM" id="SSF51735">
    <property type="entry name" value="NAD(P)-binding Rossmann-fold domains"/>
    <property type="match status" value="1"/>
</dbReference>
<dbReference type="PANTHER" id="PTHR43162:SF1">
    <property type="entry name" value="PRESTALK A DIFFERENTIATION PROTEIN A"/>
    <property type="match status" value="1"/>
</dbReference>